<gene>
    <name evidence="3" type="ORF">ACFO6X_04035</name>
</gene>
<evidence type="ECO:0000259" key="2">
    <source>
        <dbReference type="Pfam" id="PF03457"/>
    </source>
</evidence>
<accession>A0ABV9QBX2</accession>
<keyword evidence="4" id="KW-1185">Reference proteome</keyword>
<feature type="compositionally biased region" description="Pro residues" evidence="1">
    <location>
        <begin position="129"/>
        <end position="138"/>
    </location>
</feature>
<organism evidence="3 4">
    <name type="scientific">Giesbergeria sinuosa</name>
    <dbReference type="NCBI Taxonomy" id="80883"/>
    <lineage>
        <taxon>Bacteria</taxon>
        <taxon>Pseudomonadati</taxon>
        <taxon>Pseudomonadota</taxon>
        <taxon>Betaproteobacteria</taxon>
        <taxon>Burkholderiales</taxon>
        <taxon>Comamonadaceae</taxon>
        <taxon>Giesbergeria</taxon>
    </lineage>
</organism>
<evidence type="ECO:0000313" key="4">
    <source>
        <dbReference type="Proteomes" id="UP001596001"/>
    </source>
</evidence>
<protein>
    <submittedName>
        <fullName evidence="3">Helicase associated domain protein</fullName>
    </submittedName>
</protein>
<dbReference type="Pfam" id="PF03457">
    <property type="entry name" value="HA"/>
    <property type="match status" value="1"/>
</dbReference>
<evidence type="ECO:0000256" key="1">
    <source>
        <dbReference type="SAM" id="MobiDB-lite"/>
    </source>
</evidence>
<dbReference type="EMBL" id="JBHSHJ010000002">
    <property type="protein sequence ID" value="MFC4788154.1"/>
    <property type="molecule type" value="Genomic_DNA"/>
</dbReference>
<reference evidence="4" key="1">
    <citation type="journal article" date="2019" name="Int. J. Syst. Evol. Microbiol.">
        <title>The Global Catalogue of Microorganisms (GCM) 10K type strain sequencing project: providing services to taxonomists for standard genome sequencing and annotation.</title>
        <authorList>
            <consortium name="The Broad Institute Genomics Platform"/>
            <consortium name="The Broad Institute Genome Sequencing Center for Infectious Disease"/>
            <person name="Wu L."/>
            <person name="Ma J."/>
        </authorList>
    </citation>
    <scope>NUCLEOTIDE SEQUENCE [LARGE SCALE GENOMIC DNA]</scope>
    <source>
        <strain evidence="4">CCUG 49452</strain>
    </source>
</reference>
<comment type="caution">
    <text evidence="3">The sequence shown here is derived from an EMBL/GenBank/DDBJ whole genome shotgun (WGS) entry which is preliminary data.</text>
</comment>
<evidence type="ECO:0000313" key="3">
    <source>
        <dbReference type="EMBL" id="MFC4788154.1"/>
    </source>
</evidence>
<proteinExistence type="predicted"/>
<dbReference type="InterPro" id="IPR005114">
    <property type="entry name" value="Helicase_assoc"/>
</dbReference>
<name>A0ABV9QBX2_9BURK</name>
<dbReference type="RefSeq" id="WP_382430290.1">
    <property type="nucleotide sequence ID" value="NZ_JBHSHJ010000002.1"/>
</dbReference>
<feature type="region of interest" description="Disordered" evidence="1">
    <location>
        <begin position="109"/>
        <end position="138"/>
    </location>
</feature>
<feature type="domain" description="Helicase-associated" evidence="2">
    <location>
        <begin position="17"/>
        <end position="77"/>
    </location>
</feature>
<sequence>MSQGKPIPITTPLSHFTDRLPVIAQFIAREGHAHIPLQQQEDGHPIGYWCSNWRFRIETAIDTIPHEQLEALRRIGFLEPAGPVPPAPSDTPVTNDEDCIGIPAEWMQSPQKPQEPTWLLPVGSLRPTSPLPANPMPLQPKIEVKKKRQLQIYR</sequence>
<dbReference type="Proteomes" id="UP001596001">
    <property type="component" value="Unassembled WGS sequence"/>
</dbReference>